<feature type="domain" description="AAA+ ATPase" evidence="1">
    <location>
        <begin position="315"/>
        <end position="452"/>
    </location>
</feature>
<evidence type="ECO:0000313" key="3">
    <source>
        <dbReference type="Proteomes" id="UP000483379"/>
    </source>
</evidence>
<organism evidence="2 3">
    <name type="scientific">Thiorhodococcus minor</name>
    <dbReference type="NCBI Taxonomy" id="57489"/>
    <lineage>
        <taxon>Bacteria</taxon>
        <taxon>Pseudomonadati</taxon>
        <taxon>Pseudomonadota</taxon>
        <taxon>Gammaproteobacteria</taxon>
        <taxon>Chromatiales</taxon>
        <taxon>Chromatiaceae</taxon>
        <taxon>Thiorhodococcus</taxon>
    </lineage>
</organism>
<dbReference type="SUPFAM" id="SSF52540">
    <property type="entry name" value="P-loop containing nucleoside triphosphate hydrolases"/>
    <property type="match status" value="1"/>
</dbReference>
<dbReference type="EMBL" id="JAAIJQ010000001">
    <property type="protein sequence ID" value="NEV60320.1"/>
    <property type="molecule type" value="Genomic_DNA"/>
</dbReference>
<comment type="caution">
    <text evidence="2">The sequence shown here is derived from an EMBL/GenBank/DDBJ whole genome shotgun (WGS) entry which is preliminary data.</text>
</comment>
<dbReference type="SMART" id="SM00382">
    <property type="entry name" value="AAA"/>
    <property type="match status" value="1"/>
</dbReference>
<proteinExistence type="predicted"/>
<dbReference type="InterPro" id="IPR003593">
    <property type="entry name" value="AAA+_ATPase"/>
</dbReference>
<gene>
    <name evidence="2" type="ORF">G3446_00140</name>
</gene>
<dbReference type="InterPro" id="IPR027417">
    <property type="entry name" value="P-loop_NTPase"/>
</dbReference>
<evidence type="ECO:0000259" key="1">
    <source>
        <dbReference type="SMART" id="SM00382"/>
    </source>
</evidence>
<accession>A0A6M0JS19</accession>
<sequence length="1693" mass="189237">MVGPSQKRVSSPISTGGEGVFFEQHVAAYWLAQLLVRSIPPILTDAGVTEVHFQTEHLGFNTDDVLVVCARAGAATARLVGQVKRSFTISAADDECKKAIGDFWKDYKEADPFNPQHDRFVLVTLRGTNTLLENFVGLLDCARGAADGEEFKRRLSLDGFIAKKSIRQCNELCEIVSSLEGTQVTAKDLWPFLRMLHVLSLDLHTSTRQTEAHIKTLLALKSTDLDPVASAKAVWDALLTFASDAGPGARSLKRVDLPAALVRAYGEVGANEQRVLTALKNHTDLVLGKIHTTIGPTFHLQRPSIVQQVLAAIEAKQVVLITGPAGSGKSVIGKGAMAFLSREFFAFGFRVEEFAVAHIDETLHNSQIPARATELQAILGAQGRKVLVIESVERLLEKPTRDGFSDLMTLAQGDDGLGILMTCRDYSVEQVQASFLQAAGIDHAVIEVPPLDDTELQEIRAAFPSLAVPLANPSLREILRNPYFIDKALRIPWDAGRPLPENERDFRTVFWRQIVRADQYPADGMPRLREAALQELAVRRARALSDYVPATGLNAAAIARLKQDSLVVSPDTNALLVATAHDVLEDWAILQWIEEQHLTDETAFKALSSAIGPHPAVRRSYRKWVAELVDRDAPAADRLFSAAIAQADVPAQFRDDTLVSLLKAPSASDFLTRNEAELLANDRAILKRVIHLLRVACVTSPPWLANVPGHSSILSVPEGAVWATVVRLVHRSIGSFGPEDAPLLLALIEDAVRGVSWCAPDIDGAEHVAGIAHWLLPRFDHYRVGDTRQRILKVIAKIPKADPARFEAILRGQIKEGRRRDPVAEEFRHILLACLDGAPAARDLPDLLISVALDTFLATEEYLRAEPYGRSSIDIDLYFGIKGHLHHDFFPASAFRGPWITLLTHHLRKGLDFLIQVFNHSAEWYAHLRLRDRLEPAWEVELTFANGTTRKQWVNPRLWGLYRGMTVGPYSLQSLLMAVEKWLLHYAKSHPEGLDAVLLEILQQSDSAALAAVVASVATAHPHRSGEALLVLLSVQDYIEIDRSRMSGEHQNSSLTGLFPTFRAEDKIYEEERKESNTLPHRKHDLEAAIANLQLGSLAPRVHTIIDRYIAALPAPDKRKERDLAWQLALHRMDFRQYDLADAPPAADETSVSDDEPPPKNYIVLEPKPPAPEVQQRIDESVKNLGEVNARLGVYVWGLKTYKREAGPADPARWQEMLASAKGIDRTAEHPDNSRNAPGFVAAVCVRDHWDEMLPEEKEWCIDVICSEISRHADQWGTIDRGQRFSMLADRPCAFVVPLLLSKTLTEAQTLRVRHAFIAAVTHPIDEVRWYATWGIDNKFWATNPALALRAVNAIATEAALADRNWNAEEKKRYDERRTPDSISATAAEDVRQRFWIEGEIAADAHVRFDITEIFGAEANAKILAILGQVPNEPVAVAAHRRASEDLVECWNREHDRSPDRRDRNFHTEQAISDLIQPFAMRASDADAEQVLQPILDAVDLHPREVHNVIQGLTSFEDGNPNTPHYWFLWNLFAQQVKRAKWLAHLDREHPHGSEVLSTIFLTAWWKDNVRHWRSLEGYAHNVDALFDALPPVWIVLDSYVRFLYHIGERSMPDAFVRIANALRRGNPADMLRESNTVFMLEVLLRGHVYARPLELKRDPALREAILYMLDVLVESGSSAAFRMRDDFVTPAT</sequence>
<name>A0A6M0JS19_9GAMM</name>
<protein>
    <submittedName>
        <fullName evidence="2">AAA family ATPase</fullName>
    </submittedName>
</protein>
<reference evidence="2 3" key="1">
    <citation type="submission" date="2020-02" db="EMBL/GenBank/DDBJ databases">
        <title>Genome sequences of Thiorhodococcus mannitoliphagus and Thiorhodococcus minor, purple sulfur photosynthetic bacteria in the gammaproteobacterial family, Chromatiaceae.</title>
        <authorList>
            <person name="Aviles F.A."/>
            <person name="Meyer T.E."/>
            <person name="Kyndt J.A."/>
        </authorList>
    </citation>
    <scope>NUCLEOTIDE SEQUENCE [LARGE SCALE GENOMIC DNA]</scope>
    <source>
        <strain evidence="2 3">DSM 11518</strain>
    </source>
</reference>
<dbReference type="Proteomes" id="UP000483379">
    <property type="component" value="Unassembled WGS sequence"/>
</dbReference>
<keyword evidence="3" id="KW-1185">Reference proteome</keyword>
<evidence type="ECO:0000313" key="2">
    <source>
        <dbReference type="EMBL" id="NEV60320.1"/>
    </source>
</evidence>